<proteinExistence type="inferred from homology"/>
<dbReference type="InterPro" id="IPR039361">
    <property type="entry name" value="Cyclin"/>
</dbReference>
<dbReference type="Gene3D" id="1.10.472.10">
    <property type="entry name" value="Cyclin-like"/>
    <property type="match status" value="2"/>
</dbReference>
<evidence type="ECO:0000256" key="1">
    <source>
        <dbReference type="ARBA" id="ARBA00006955"/>
    </source>
</evidence>
<feature type="domain" description="Cyclin-like" evidence="9">
    <location>
        <begin position="432"/>
        <end position="516"/>
    </location>
</feature>
<feature type="compositionally biased region" description="Polar residues" evidence="8">
    <location>
        <begin position="155"/>
        <end position="172"/>
    </location>
</feature>
<dbReference type="InterPro" id="IPR004367">
    <property type="entry name" value="Cyclin_C-dom"/>
</dbReference>
<evidence type="ECO:0000259" key="10">
    <source>
        <dbReference type="SMART" id="SM01332"/>
    </source>
</evidence>
<dbReference type="CDD" id="cd20511">
    <property type="entry name" value="CYCLIN_AtCycB-like_rpt2"/>
    <property type="match status" value="1"/>
</dbReference>
<dbReference type="InterPro" id="IPR036915">
    <property type="entry name" value="Cyclin-like_sf"/>
</dbReference>
<evidence type="ECO:0000256" key="5">
    <source>
        <dbReference type="ARBA" id="ARBA00023306"/>
    </source>
</evidence>
<evidence type="ECO:0000256" key="4">
    <source>
        <dbReference type="ARBA" id="ARBA00023127"/>
    </source>
</evidence>
<keyword evidence="4 7" id="KW-0195">Cyclin</keyword>
<evidence type="ECO:0000313" key="11">
    <source>
        <dbReference type="EMBL" id="SPD19734.1"/>
    </source>
</evidence>
<evidence type="ECO:0000256" key="2">
    <source>
        <dbReference type="ARBA" id="ARBA00011177"/>
    </source>
</evidence>
<feature type="compositionally biased region" description="Basic and acidic residues" evidence="8">
    <location>
        <begin position="205"/>
        <end position="217"/>
    </location>
</feature>
<dbReference type="Pfam" id="PF02984">
    <property type="entry name" value="Cyclin_C"/>
    <property type="match status" value="1"/>
</dbReference>
<protein>
    <recommendedName>
        <fullName evidence="6">B-like cyclin</fullName>
    </recommendedName>
</protein>
<evidence type="ECO:0000259" key="9">
    <source>
        <dbReference type="SMART" id="SM00385"/>
    </source>
</evidence>
<dbReference type="GO" id="GO:0051301">
    <property type="term" value="P:cell division"/>
    <property type="evidence" value="ECO:0007669"/>
    <property type="project" value="UniProtKB-KW"/>
</dbReference>
<sequence>MVTAKAKFTAAMNRAGEDSRSSKSVGVRNFKVYLEGEAVKANANADSNGRKSVTAIKRTNLTGAQGLNNMEKSKGKLISSASRNVSRKALADVSNVQGNSSRNVVQDGPKLMVSVGPGGRTVSVSSRKTFMGKVQESASKGVGDVHTSRRDLKASSDSYRNKTMGQSRDSVVTNGRTVRTSLIPNRTSLPVLKRVTQADTNISKENAESSDKGKERSGFPVAKAGKKVSSRISNARSHLWRNRVSDGFLIMGQTNEEARALTRKSVRPNVKTTLQATHAQRTLKSKNISNLNKSTFVAAISSKNKEEAVASSLSENTALVVPHEATRGQLQSDGNGNPSTVSDIIAKRKSNRRRSYTSLLMARSKLLEECGEVMELEKLPSIDDNGNQLEVAEYVDEIYQYYWVTEAQNPSMENYMLIQTDITAHMRAILINWLIEVHLKFDLMQETLYLMVTLLDRYLSQATIKKNEMQLVGLTALLLASKYEDFWHPRVKDLISISAELYTRDQMLGMERLILKQLKFRLNVATPYMFMLRFLKAAQSDTKLEHLAFYLIELCLVEYEALKFKPSLLCASALYVARCTLKMTPAWNPLLRKHARYEESQLRDCAEMILRFHKAAGTGQLRVTYEKYMRSDLTGAAAIKPLDRLPL</sequence>
<feature type="compositionally biased region" description="Polar residues" evidence="8">
    <location>
        <begin position="328"/>
        <end position="342"/>
    </location>
</feature>
<name>A0A2N9I6I6_FAGSY</name>
<dbReference type="SMART" id="SM01332">
    <property type="entry name" value="Cyclin_C"/>
    <property type="match status" value="1"/>
</dbReference>
<evidence type="ECO:0000256" key="6">
    <source>
        <dbReference type="ARBA" id="ARBA00032263"/>
    </source>
</evidence>
<keyword evidence="3" id="KW-0132">Cell division</keyword>
<accession>A0A2N9I6I6</accession>
<evidence type="ECO:0000256" key="8">
    <source>
        <dbReference type="SAM" id="MobiDB-lite"/>
    </source>
</evidence>
<dbReference type="AlphaFoldDB" id="A0A2N9I6I6"/>
<dbReference type="EMBL" id="OIVN01004879">
    <property type="protein sequence ID" value="SPD19734.1"/>
    <property type="molecule type" value="Genomic_DNA"/>
</dbReference>
<keyword evidence="5" id="KW-0131">Cell cycle</keyword>
<feature type="domain" description="Cyclin C-terminal" evidence="10">
    <location>
        <begin position="525"/>
        <end position="642"/>
    </location>
</feature>
<dbReference type="InterPro" id="IPR013763">
    <property type="entry name" value="Cyclin-like_dom"/>
</dbReference>
<dbReference type="FunFam" id="1.10.472.10:FF:000091">
    <property type="entry name" value="putative cyclin-B3-1 isoform X3"/>
    <property type="match status" value="1"/>
</dbReference>
<gene>
    <name evidence="11" type="ORF">FSB_LOCUS47616</name>
</gene>
<feature type="region of interest" description="Disordered" evidence="8">
    <location>
        <begin position="1"/>
        <end position="22"/>
    </location>
</feature>
<feature type="domain" description="Cyclin-like" evidence="9">
    <location>
        <begin position="529"/>
        <end position="611"/>
    </location>
</feature>
<dbReference type="FunFam" id="1.10.472.10:FF:000057">
    <property type="entry name" value="Cyclin N-terminal domain containing 2"/>
    <property type="match status" value="1"/>
</dbReference>
<dbReference type="InterPro" id="IPR006671">
    <property type="entry name" value="Cyclin_N"/>
</dbReference>
<reference evidence="11" key="1">
    <citation type="submission" date="2018-02" db="EMBL/GenBank/DDBJ databases">
        <authorList>
            <person name="Cohen D.B."/>
            <person name="Kent A.D."/>
        </authorList>
    </citation>
    <scope>NUCLEOTIDE SEQUENCE</scope>
</reference>
<feature type="region of interest" description="Disordered" evidence="8">
    <location>
        <begin position="134"/>
        <end position="172"/>
    </location>
</feature>
<evidence type="ECO:0000256" key="7">
    <source>
        <dbReference type="RuleBase" id="RU000383"/>
    </source>
</evidence>
<feature type="region of interest" description="Disordered" evidence="8">
    <location>
        <begin position="327"/>
        <end position="346"/>
    </location>
</feature>
<comment type="subunit">
    <text evidence="2">Interacts with the CDC2 protein kinase to form a serine/threonine kinase holoenzyme complex also known as maturation promoting factor (MPF). The cyclin subunit imparts substrate specificity to the complex.</text>
</comment>
<dbReference type="Pfam" id="PF00134">
    <property type="entry name" value="Cyclin_N"/>
    <property type="match status" value="1"/>
</dbReference>
<comment type="similarity">
    <text evidence="1">Belongs to the cyclin family. Cyclin AB subfamily.</text>
</comment>
<dbReference type="SUPFAM" id="SSF47954">
    <property type="entry name" value="Cyclin-like"/>
    <property type="match status" value="2"/>
</dbReference>
<dbReference type="SMART" id="SM00385">
    <property type="entry name" value="CYCLIN"/>
    <property type="match status" value="2"/>
</dbReference>
<dbReference type="PANTHER" id="PTHR10177">
    <property type="entry name" value="CYCLINS"/>
    <property type="match status" value="1"/>
</dbReference>
<evidence type="ECO:0000256" key="3">
    <source>
        <dbReference type="ARBA" id="ARBA00022618"/>
    </source>
</evidence>
<organism evidence="11">
    <name type="scientific">Fagus sylvatica</name>
    <name type="common">Beechnut</name>
    <dbReference type="NCBI Taxonomy" id="28930"/>
    <lineage>
        <taxon>Eukaryota</taxon>
        <taxon>Viridiplantae</taxon>
        <taxon>Streptophyta</taxon>
        <taxon>Embryophyta</taxon>
        <taxon>Tracheophyta</taxon>
        <taxon>Spermatophyta</taxon>
        <taxon>Magnoliopsida</taxon>
        <taxon>eudicotyledons</taxon>
        <taxon>Gunneridae</taxon>
        <taxon>Pentapetalae</taxon>
        <taxon>rosids</taxon>
        <taxon>fabids</taxon>
        <taxon>Fagales</taxon>
        <taxon>Fagaceae</taxon>
        <taxon>Fagus</taxon>
    </lineage>
</organism>
<dbReference type="CDD" id="cd20507">
    <property type="entry name" value="CYCLIN_CCNB1-like_rpt1"/>
    <property type="match status" value="1"/>
</dbReference>
<feature type="region of interest" description="Disordered" evidence="8">
    <location>
        <begin position="197"/>
        <end position="226"/>
    </location>
</feature>